<evidence type="ECO:0000256" key="8">
    <source>
        <dbReference type="ARBA" id="ARBA00022475"/>
    </source>
</evidence>
<keyword evidence="8" id="KW-1003">Cell membrane</keyword>
<dbReference type="Pfam" id="PF01237">
    <property type="entry name" value="Oxysterol_BP"/>
    <property type="match status" value="1"/>
</dbReference>
<dbReference type="GO" id="GO:0005789">
    <property type="term" value="C:endoplasmic reticulum membrane"/>
    <property type="evidence" value="ECO:0007669"/>
    <property type="project" value="UniProtKB-SubCell"/>
</dbReference>
<dbReference type="FunFam" id="3.40.50.300:FF:000842">
    <property type="entry name" value="ATP-dependent RNA helicase DRS1"/>
    <property type="match status" value="1"/>
</dbReference>
<keyword evidence="16" id="KW-0067">ATP-binding</keyword>
<evidence type="ECO:0000313" key="30">
    <source>
        <dbReference type="EMBL" id="KAE9537199.1"/>
    </source>
</evidence>
<dbReference type="InterPro" id="IPR001650">
    <property type="entry name" value="Helicase_C-like"/>
</dbReference>
<evidence type="ECO:0000256" key="10">
    <source>
        <dbReference type="ARBA" id="ARBA00022517"/>
    </source>
</evidence>
<feature type="region of interest" description="Disordered" evidence="25">
    <location>
        <begin position="15"/>
        <end position="36"/>
    </location>
</feature>
<evidence type="ECO:0000256" key="24">
    <source>
        <dbReference type="SAM" id="Coils"/>
    </source>
</evidence>
<feature type="coiled-coil region" evidence="24">
    <location>
        <begin position="957"/>
        <end position="991"/>
    </location>
</feature>
<evidence type="ECO:0000256" key="17">
    <source>
        <dbReference type="ARBA" id="ARBA00023055"/>
    </source>
</evidence>
<dbReference type="PROSITE" id="PS50003">
    <property type="entry name" value="PH_DOMAIN"/>
    <property type="match status" value="1"/>
</dbReference>
<dbReference type="Gene3D" id="3.30.70.3490">
    <property type="match status" value="1"/>
</dbReference>
<dbReference type="GO" id="GO:0005886">
    <property type="term" value="C:plasma membrane"/>
    <property type="evidence" value="ECO:0007669"/>
    <property type="project" value="UniProtKB-SubCell"/>
</dbReference>
<gene>
    <name evidence="30" type="ORF">AGLY_006222</name>
</gene>
<dbReference type="InterPro" id="IPR050079">
    <property type="entry name" value="DEAD_box_RNA_helicase"/>
</dbReference>
<feature type="domain" description="PH" evidence="26">
    <location>
        <begin position="847"/>
        <end position="942"/>
    </location>
</feature>
<dbReference type="CDD" id="cd17947">
    <property type="entry name" value="DEADc_DDX27"/>
    <property type="match status" value="1"/>
</dbReference>
<feature type="region of interest" description="Disordered" evidence="25">
    <location>
        <begin position="1572"/>
        <end position="1598"/>
    </location>
</feature>
<feature type="region of interest" description="Disordered" evidence="25">
    <location>
        <begin position="601"/>
        <end position="705"/>
    </location>
</feature>
<evidence type="ECO:0000256" key="1">
    <source>
        <dbReference type="ARBA" id="ARBA00004236"/>
    </source>
</evidence>
<dbReference type="SUPFAM" id="SSF50729">
    <property type="entry name" value="PH domain-like"/>
    <property type="match status" value="1"/>
</dbReference>
<evidence type="ECO:0000256" key="25">
    <source>
        <dbReference type="SAM" id="MobiDB-lite"/>
    </source>
</evidence>
<evidence type="ECO:0000256" key="14">
    <source>
        <dbReference type="ARBA" id="ARBA00022806"/>
    </source>
</evidence>
<dbReference type="SMART" id="SM00487">
    <property type="entry name" value="DEXDc"/>
    <property type="match status" value="1"/>
</dbReference>
<keyword evidence="11" id="KW-0597">Phosphoprotein</keyword>
<feature type="short sequence motif" description="Q motif" evidence="23">
    <location>
        <begin position="165"/>
        <end position="193"/>
    </location>
</feature>
<dbReference type="FunFam" id="2.40.160.120:FF:000001">
    <property type="entry name" value="Oxysterol-binding protein"/>
    <property type="match status" value="1"/>
</dbReference>
<keyword evidence="17" id="KW-0445">Lipid transport</keyword>
<comment type="similarity">
    <text evidence="5">Belongs to the OSBP family.</text>
</comment>
<organism evidence="30 31">
    <name type="scientific">Aphis glycines</name>
    <name type="common">Soybean aphid</name>
    <dbReference type="NCBI Taxonomy" id="307491"/>
    <lineage>
        <taxon>Eukaryota</taxon>
        <taxon>Metazoa</taxon>
        <taxon>Ecdysozoa</taxon>
        <taxon>Arthropoda</taxon>
        <taxon>Hexapoda</taxon>
        <taxon>Insecta</taxon>
        <taxon>Pterygota</taxon>
        <taxon>Neoptera</taxon>
        <taxon>Paraneoptera</taxon>
        <taxon>Hemiptera</taxon>
        <taxon>Sternorrhyncha</taxon>
        <taxon>Aphidomorpha</taxon>
        <taxon>Aphidoidea</taxon>
        <taxon>Aphididae</taxon>
        <taxon>Aphidini</taxon>
        <taxon>Aphis</taxon>
        <taxon>Aphis</taxon>
    </lineage>
</organism>
<comment type="catalytic activity">
    <reaction evidence="22">
        <text>ATP + H2O = ADP + phosphate + H(+)</text>
        <dbReference type="Rhea" id="RHEA:13065"/>
        <dbReference type="ChEBI" id="CHEBI:15377"/>
        <dbReference type="ChEBI" id="CHEBI:15378"/>
        <dbReference type="ChEBI" id="CHEBI:30616"/>
        <dbReference type="ChEBI" id="CHEBI:43474"/>
        <dbReference type="ChEBI" id="CHEBI:456216"/>
        <dbReference type="EC" id="3.6.4.13"/>
    </reaction>
</comment>
<dbReference type="EC" id="3.6.4.13" evidence="6"/>
<keyword evidence="10" id="KW-0690">Ribosome biogenesis</keyword>
<keyword evidence="19" id="KW-0472">Membrane</keyword>
<evidence type="ECO:0000256" key="20">
    <source>
        <dbReference type="ARBA" id="ARBA00023242"/>
    </source>
</evidence>
<dbReference type="CDD" id="cd18787">
    <property type="entry name" value="SF2_C_DEAD"/>
    <property type="match status" value="1"/>
</dbReference>
<keyword evidence="18" id="KW-0446">Lipid-binding</keyword>
<dbReference type="Pfam" id="PF00270">
    <property type="entry name" value="DEAD"/>
    <property type="match status" value="1"/>
</dbReference>
<keyword evidence="9" id="KW-0963">Cytoplasm</keyword>
<evidence type="ECO:0000256" key="6">
    <source>
        <dbReference type="ARBA" id="ARBA00012552"/>
    </source>
</evidence>
<protein>
    <recommendedName>
        <fullName evidence="6">RNA helicase</fullName>
        <ecNumber evidence="6">3.6.4.13</ecNumber>
    </recommendedName>
</protein>
<evidence type="ECO:0000256" key="11">
    <source>
        <dbReference type="ARBA" id="ARBA00022553"/>
    </source>
</evidence>
<dbReference type="InterPro" id="IPR011993">
    <property type="entry name" value="PH-like_dom_sf"/>
</dbReference>
<evidence type="ECO:0000256" key="23">
    <source>
        <dbReference type="PROSITE-ProRule" id="PRU00552"/>
    </source>
</evidence>
<keyword evidence="24" id="KW-0175">Coiled coil</keyword>
<dbReference type="GO" id="GO:0003676">
    <property type="term" value="F:nucleic acid binding"/>
    <property type="evidence" value="ECO:0007669"/>
    <property type="project" value="InterPro"/>
</dbReference>
<keyword evidence="31" id="KW-1185">Reference proteome</keyword>
<name>A0A6G0TRB9_APHGL</name>
<dbReference type="Proteomes" id="UP000475862">
    <property type="component" value="Unassembled WGS sequence"/>
</dbReference>
<dbReference type="InterPro" id="IPR000648">
    <property type="entry name" value="Oxysterol-bd"/>
</dbReference>
<proteinExistence type="inferred from homology"/>
<dbReference type="Pfam" id="PF00271">
    <property type="entry name" value="Helicase_C"/>
    <property type="match status" value="1"/>
</dbReference>
<accession>A0A6G0TRB9</accession>
<feature type="domain" description="Helicase C-terminal" evidence="28">
    <location>
        <begin position="401"/>
        <end position="547"/>
    </location>
</feature>
<dbReference type="GO" id="GO:0003724">
    <property type="term" value="F:RNA helicase activity"/>
    <property type="evidence" value="ECO:0007669"/>
    <property type="project" value="UniProtKB-EC"/>
</dbReference>
<dbReference type="PANTHER" id="PTHR47959:SF1">
    <property type="entry name" value="ATP-DEPENDENT RNA HELICASE DBPA"/>
    <property type="match status" value="1"/>
</dbReference>
<dbReference type="InterPro" id="IPR011545">
    <property type="entry name" value="DEAD/DEAH_box_helicase_dom"/>
</dbReference>
<feature type="compositionally biased region" description="Acidic residues" evidence="25">
    <location>
        <begin position="15"/>
        <end position="29"/>
    </location>
</feature>
<evidence type="ECO:0000256" key="2">
    <source>
        <dbReference type="ARBA" id="ARBA00004514"/>
    </source>
</evidence>
<evidence type="ECO:0000256" key="18">
    <source>
        <dbReference type="ARBA" id="ARBA00023121"/>
    </source>
</evidence>
<dbReference type="GO" id="GO:0005524">
    <property type="term" value="F:ATP binding"/>
    <property type="evidence" value="ECO:0007669"/>
    <property type="project" value="UniProtKB-KW"/>
</dbReference>
<dbReference type="PROSITE" id="PS51194">
    <property type="entry name" value="HELICASE_CTER"/>
    <property type="match status" value="1"/>
</dbReference>
<dbReference type="GO" id="GO:0008289">
    <property type="term" value="F:lipid binding"/>
    <property type="evidence" value="ECO:0007669"/>
    <property type="project" value="UniProtKB-KW"/>
</dbReference>
<dbReference type="InterPro" id="IPR000629">
    <property type="entry name" value="RNA-helicase_DEAD-box_CS"/>
</dbReference>
<dbReference type="GO" id="GO:0006364">
    <property type="term" value="P:rRNA processing"/>
    <property type="evidence" value="ECO:0007669"/>
    <property type="project" value="UniProtKB-ARBA"/>
</dbReference>
<dbReference type="SMART" id="SM00233">
    <property type="entry name" value="PH"/>
    <property type="match status" value="1"/>
</dbReference>
<evidence type="ECO:0000256" key="4">
    <source>
        <dbReference type="ARBA" id="ARBA00004604"/>
    </source>
</evidence>
<evidence type="ECO:0000256" key="5">
    <source>
        <dbReference type="ARBA" id="ARBA00008842"/>
    </source>
</evidence>
<feature type="compositionally biased region" description="Polar residues" evidence="25">
    <location>
        <begin position="1202"/>
        <end position="1211"/>
    </location>
</feature>
<feature type="compositionally biased region" description="Basic and acidic residues" evidence="25">
    <location>
        <begin position="1580"/>
        <end position="1598"/>
    </location>
</feature>
<dbReference type="PROSITE" id="PS51195">
    <property type="entry name" value="Q_MOTIF"/>
    <property type="match status" value="1"/>
</dbReference>
<evidence type="ECO:0000256" key="3">
    <source>
        <dbReference type="ARBA" id="ARBA00004586"/>
    </source>
</evidence>
<dbReference type="GO" id="GO:0120015">
    <property type="term" value="F:sterol transfer activity"/>
    <property type="evidence" value="ECO:0007669"/>
    <property type="project" value="UniProtKB-ARBA"/>
</dbReference>
<evidence type="ECO:0000259" key="27">
    <source>
        <dbReference type="PROSITE" id="PS51192"/>
    </source>
</evidence>
<evidence type="ECO:0000256" key="13">
    <source>
        <dbReference type="ARBA" id="ARBA00022801"/>
    </source>
</evidence>
<evidence type="ECO:0000256" key="7">
    <source>
        <dbReference type="ARBA" id="ARBA00022448"/>
    </source>
</evidence>
<evidence type="ECO:0000256" key="22">
    <source>
        <dbReference type="ARBA" id="ARBA00047984"/>
    </source>
</evidence>
<dbReference type="Gene3D" id="2.30.29.30">
    <property type="entry name" value="Pleckstrin-homology domain (PH domain)/Phosphotyrosine-binding domain (PTB)"/>
    <property type="match status" value="1"/>
</dbReference>
<dbReference type="InterPro" id="IPR014001">
    <property type="entry name" value="Helicase_ATP-bd"/>
</dbReference>
<feature type="region of interest" description="Disordered" evidence="25">
    <location>
        <begin position="1202"/>
        <end position="1247"/>
    </location>
</feature>
<feature type="compositionally biased region" description="Polar residues" evidence="25">
    <location>
        <begin position="732"/>
        <end position="763"/>
    </location>
</feature>
<evidence type="ECO:0000256" key="19">
    <source>
        <dbReference type="ARBA" id="ARBA00023136"/>
    </source>
</evidence>
<keyword evidence="15" id="KW-0256">Endoplasmic reticulum</keyword>
<evidence type="ECO:0000259" key="29">
    <source>
        <dbReference type="PROSITE" id="PS51195"/>
    </source>
</evidence>
<dbReference type="PANTHER" id="PTHR47959">
    <property type="entry name" value="ATP-DEPENDENT RNA HELICASE RHLE-RELATED"/>
    <property type="match status" value="1"/>
</dbReference>
<dbReference type="GO" id="GO:0010468">
    <property type="term" value="P:regulation of gene expression"/>
    <property type="evidence" value="ECO:0007669"/>
    <property type="project" value="UniProtKB-ARBA"/>
</dbReference>
<comment type="caution">
    <text evidence="30">The sequence shown here is derived from an EMBL/GenBank/DDBJ whole genome shotgun (WGS) entry which is preliminary data.</text>
</comment>
<dbReference type="EMBL" id="VYZN01000018">
    <property type="protein sequence ID" value="KAE9537199.1"/>
    <property type="molecule type" value="Genomic_DNA"/>
</dbReference>
<evidence type="ECO:0000256" key="21">
    <source>
        <dbReference type="ARBA" id="ARBA00043999"/>
    </source>
</evidence>
<dbReference type="FunFam" id="2.30.29.30:FF:000011">
    <property type="entry name" value="Oxysterol-binding protein"/>
    <property type="match status" value="1"/>
</dbReference>
<dbReference type="InterPro" id="IPR014014">
    <property type="entry name" value="RNA_helicase_DEAD_Q_motif"/>
</dbReference>
<feature type="compositionally biased region" description="Low complexity" evidence="25">
    <location>
        <begin position="1212"/>
        <end position="1228"/>
    </location>
</feature>
<evidence type="ECO:0000256" key="15">
    <source>
        <dbReference type="ARBA" id="ARBA00022824"/>
    </source>
</evidence>
<comment type="similarity">
    <text evidence="21">Belongs to the DEAD box helicase family. DDX27/DRS1 subfamily.</text>
</comment>
<feature type="compositionally biased region" description="Basic and acidic residues" evidence="25">
    <location>
        <begin position="601"/>
        <end position="628"/>
    </location>
</feature>
<dbReference type="PROSITE" id="PS51192">
    <property type="entry name" value="HELICASE_ATP_BIND_1"/>
    <property type="match status" value="1"/>
</dbReference>
<feature type="region of interest" description="Disordered" evidence="25">
    <location>
        <begin position="96"/>
        <end position="117"/>
    </location>
</feature>
<reference evidence="30 31" key="1">
    <citation type="submission" date="2019-08" db="EMBL/GenBank/DDBJ databases">
        <title>The genome of the soybean aphid Biotype 1, its phylome, world population structure and adaptation to the North American continent.</title>
        <authorList>
            <person name="Giordano R."/>
            <person name="Donthu R.K."/>
            <person name="Hernandez A.G."/>
            <person name="Wright C.L."/>
            <person name="Zimin A.V."/>
        </authorList>
    </citation>
    <scope>NUCLEOTIDE SEQUENCE [LARGE SCALE GENOMIC DNA]</scope>
    <source>
        <tissue evidence="30">Whole aphids</tissue>
    </source>
</reference>
<keyword evidence="13" id="KW-0378">Hydrolase</keyword>
<dbReference type="Gene3D" id="2.40.160.120">
    <property type="match status" value="1"/>
</dbReference>
<dbReference type="SMART" id="SM00490">
    <property type="entry name" value="HELICc"/>
    <property type="match status" value="1"/>
</dbReference>
<dbReference type="OrthoDB" id="1854502at2759"/>
<keyword evidence="14" id="KW-0347">Helicase</keyword>
<feature type="compositionally biased region" description="Low complexity" evidence="25">
    <location>
        <begin position="784"/>
        <end position="797"/>
    </location>
</feature>
<evidence type="ECO:0000259" key="26">
    <source>
        <dbReference type="PROSITE" id="PS50003"/>
    </source>
</evidence>
<feature type="coiled-coil region" evidence="24">
    <location>
        <begin position="125"/>
        <end position="152"/>
    </location>
</feature>
<sequence length="1635" mass="185733">MGTVKWDMIKTIGDQDDVEDASSDSDVEVEYQPKKHKTKGDTYFDDEFKFLTMASEYNHDTWDDLQKYIKRKGTNRTDEKIEKSRRYVKSFLPDVTSEEHEDYNEQSDCDSLSEDELKKDGIKDRQKLVGKRNKKKKEVEENKNEITVEDEEEFFEDAPPFEENASFYQMNISRPLMKAISALNYVHPTPIQAAAIPVALLGRDICGCAATGTGKTAAYMLPILERLLYRPKGFTPITRVLVLVPTRELGVQVYQVTKQLAQFTTVEVGLSVGGLELKVQESILRKNPDIVIATPGRLLDHLQNTPSFSLSDLEVLVLDEADRMLDENFADQMKEIINMCARTRQTMLFSATMTDAVNDLASVSLSKPVKIFVDSNTDVAFNLRQEFVRLRQGKEQDRDATLAALVCRTFRDHTMIFVRTKADAHRVKILLGLFGLKVGELHGNLSQPQRLEALRQFKDEELDLLIATDVAARGLDIRGVKAVINYTMPPTVEHYIHRVGRTARAGRSGVSVSIASEQDRKVLKEVIRKAKNPVKNRVIPIEILDKYKERVDSLRNEVKCIMHEEYEERQMSRTEEFAEKTEKMAKTSIGTLIKKKDEKKRDWFQTQKERGEAKKRSREAFSAKIEKNIKKKKKNKEEDVNEEEEIENQKKMQRVANFQARSAKNKMKPKKMSAMSDFGQGGKFSSKSAGNKQKKGGSVFDSQFTDVSKSGVKKYRYEANQAKRMLAKKKSALNQKNQKAKSTSSKNPNSQGRGVMASGSNSIAVPRDMEKKKSPQLSFKRRTVVANSDSDASVDSNTPSVESKDDGFVYHKRKLGREPGSKKIIRRGTEWEIVEGLKDGQRYDKKPDIFKGYLHKKRKWPLKGWHKRYFVLDKGILKYGKNPLDMSRGKIHGQVDIGLSVISTKYQRKRLDIDAEEFIYHLKAKTFEAFSEWVKEIKQHLISPVESIKNCTPNLRLNGWCSQLDSATSEIKQVEQNLKSLNRILDQLESVDNDVGVLDGIPVTKKSTRFRLRKKKSGGGSWGGTIAGWGIDMNQSISQSTNKAVDVTDLSGFPSGIASQHLSNSNPSLTVNPSPSDLQLYTDFVILAKDIQNSFKCIMDAINEERSHIFVGDATDDKLSNYRVALNKAIQQNSELRAKLNNIHITSDASNFPDPVLSSSLSYSSGVSGSEVFFDAEEYQGGKINDCNETVTNELIAGEVVTQTSDTSSEAGSLSSEDGSISSENSDGATSEYNNPQGLDCGGSGDIRNMTGRRTKLPCPKPDTEGLSLWNLLCKNIGKDLSQVSMPVALNEPLNMLQRMCEELEYSELLDKASEQSDVYERMVYVAAFAVSSYGSSYYRAGSKPFNPLLGETYECIRDDKGFKFIAEQVSHHPPVSVCHAESKNFIFWQDVRIKTKFWGKSMEFQPTGYVNVQLLCQDSKDHYRWNKVTTCVHNLFGGQRSVDQYGELKITNLDKNITCKLTFLKASYFSAKRHEIHGVVIDENEGKVVRKLFGKWNEALYCGVAAAPSAKCIWRPGTMPEDYELYYGFTRFAMELNELDLETAKFLPKTDTRFRPDQRLLEEGDLNRAESMKLNLEQTQRERRKQKEETGEQHEPKWFRKTVRNGIETWEYNNTYWDIRKNPGFTNYHFEKLW</sequence>
<dbReference type="InterPro" id="IPR027417">
    <property type="entry name" value="P-loop_NTPase"/>
</dbReference>
<keyword evidence="20" id="KW-0539">Nucleus</keyword>
<evidence type="ECO:0000256" key="16">
    <source>
        <dbReference type="ARBA" id="ARBA00022840"/>
    </source>
</evidence>
<comment type="subcellular location">
    <subcellularLocation>
        <location evidence="1">Cell membrane</location>
    </subcellularLocation>
    <subcellularLocation>
        <location evidence="2">Cytoplasm</location>
        <location evidence="2">Cytosol</location>
    </subcellularLocation>
    <subcellularLocation>
        <location evidence="3">Endoplasmic reticulum membrane</location>
    </subcellularLocation>
    <subcellularLocation>
        <location evidence="4">Nucleus</location>
        <location evidence="4">Nucleolus</location>
    </subcellularLocation>
</comment>
<dbReference type="CDD" id="cd13287">
    <property type="entry name" value="PH_ORP3_ORP6_ORP7"/>
    <property type="match status" value="1"/>
</dbReference>
<dbReference type="Gene3D" id="3.40.50.300">
    <property type="entry name" value="P-loop containing nucleotide triphosphate hydrolases"/>
    <property type="match status" value="2"/>
</dbReference>
<dbReference type="InterPro" id="IPR041680">
    <property type="entry name" value="PH_8"/>
</dbReference>
<feature type="compositionally biased region" description="Acidic residues" evidence="25">
    <location>
        <begin position="99"/>
        <end position="114"/>
    </location>
</feature>
<dbReference type="PROSITE" id="PS00039">
    <property type="entry name" value="DEAD_ATP_HELICASE"/>
    <property type="match status" value="1"/>
</dbReference>
<dbReference type="GO" id="GO:0006699">
    <property type="term" value="P:bile acid biosynthetic process"/>
    <property type="evidence" value="ECO:0007669"/>
    <property type="project" value="UniProtKB-ARBA"/>
</dbReference>
<evidence type="ECO:0000256" key="9">
    <source>
        <dbReference type="ARBA" id="ARBA00022490"/>
    </source>
</evidence>
<dbReference type="SUPFAM" id="SSF52540">
    <property type="entry name" value="P-loop containing nucleoside triphosphate hydrolases"/>
    <property type="match status" value="2"/>
</dbReference>
<feature type="domain" description="Helicase ATP-binding" evidence="27">
    <location>
        <begin position="196"/>
        <end position="371"/>
    </location>
</feature>
<feature type="region of interest" description="Disordered" evidence="25">
    <location>
        <begin position="721"/>
        <end position="805"/>
    </location>
</feature>
<dbReference type="InterPro" id="IPR001849">
    <property type="entry name" value="PH_domain"/>
</dbReference>
<keyword evidence="7" id="KW-0813">Transport</keyword>
<dbReference type="GO" id="GO:0005829">
    <property type="term" value="C:cytosol"/>
    <property type="evidence" value="ECO:0007669"/>
    <property type="project" value="UniProtKB-SubCell"/>
</dbReference>
<dbReference type="SUPFAM" id="SSF144000">
    <property type="entry name" value="Oxysterol-binding protein-like"/>
    <property type="match status" value="1"/>
</dbReference>
<dbReference type="InterPro" id="IPR037239">
    <property type="entry name" value="OSBP_sf"/>
</dbReference>
<dbReference type="GO" id="GO:0016787">
    <property type="term" value="F:hydrolase activity"/>
    <property type="evidence" value="ECO:0007669"/>
    <property type="project" value="UniProtKB-KW"/>
</dbReference>
<feature type="domain" description="DEAD-box RNA helicase Q" evidence="29">
    <location>
        <begin position="165"/>
        <end position="193"/>
    </location>
</feature>
<evidence type="ECO:0000313" key="31">
    <source>
        <dbReference type="Proteomes" id="UP000475862"/>
    </source>
</evidence>
<dbReference type="GO" id="GO:0005730">
    <property type="term" value="C:nucleolus"/>
    <property type="evidence" value="ECO:0007669"/>
    <property type="project" value="UniProtKB-SubCell"/>
</dbReference>
<dbReference type="Pfam" id="PF15409">
    <property type="entry name" value="PH_8"/>
    <property type="match status" value="1"/>
</dbReference>
<dbReference type="GO" id="GO:0097038">
    <property type="term" value="C:perinuclear endoplasmic reticulum"/>
    <property type="evidence" value="ECO:0007669"/>
    <property type="project" value="UniProtKB-ARBA"/>
</dbReference>
<keyword evidence="12" id="KW-0547">Nucleotide-binding</keyword>
<evidence type="ECO:0000256" key="12">
    <source>
        <dbReference type="ARBA" id="ARBA00022741"/>
    </source>
</evidence>
<evidence type="ECO:0000259" key="28">
    <source>
        <dbReference type="PROSITE" id="PS51194"/>
    </source>
</evidence>